<reference evidence="1 2" key="1">
    <citation type="submission" date="2018-12" db="EMBL/GenBank/DDBJ databases">
        <title>Unveiling genomic diversity among members of the Bifidobacterium pseudolongum species, a widely distributed gut commensal of the animal kingdom.</title>
        <authorList>
            <person name="Lugli G.A."/>
            <person name="Duranti S."/>
            <person name="Albert K."/>
            <person name="Mancabelli L."/>
            <person name="Napoli S."/>
            <person name="Viappiani A."/>
            <person name="Anzalone R."/>
            <person name="Longhi G."/>
            <person name="Milani C."/>
            <person name="Turroni F."/>
            <person name="Alessandri G."/>
            <person name="Sela D.A."/>
            <person name="Van Sinderen D."/>
            <person name="Ventura M."/>
        </authorList>
    </citation>
    <scope>NUCLEOTIDE SEQUENCE [LARGE SCALE GENOMIC DNA]</scope>
    <source>
        <strain evidence="1 2">2017B</strain>
    </source>
</reference>
<dbReference type="EMBL" id="RYUT01000002">
    <property type="protein sequence ID" value="RYQ30918.1"/>
    <property type="molecule type" value="Genomic_DNA"/>
</dbReference>
<dbReference type="Proteomes" id="UP000291920">
    <property type="component" value="Unassembled WGS sequence"/>
</dbReference>
<evidence type="ECO:0000313" key="2">
    <source>
        <dbReference type="Proteomes" id="UP000291920"/>
    </source>
</evidence>
<gene>
    <name evidence="1" type="ORF">PG2017B_0728</name>
</gene>
<protein>
    <submittedName>
        <fullName evidence="1">Uncharacterized protein</fullName>
    </submittedName>
</protein>
<dbReference type="RefSeq" id="WP_129902915.1">
    <property type="nucleotide sequence ID" value="NZ_RYUO01000002.1"/>
</dbReference>
<organism evidence="1 2">
    <name type="scientific">Bifidobacterium pseudolongum subsp. globosum</name>
    <dbReference type="NCBI Taxonomy" id="1690"/>
    <lineage>
        <taxon>Bacteria</taxon>
        <taxon>Bacillati</taxon>
        <taxon>Actinomycetota</taxon>
        <taxon>Actinomycetes</taxon>
        <taxon>Bifidobacteriales</taxon>
        <taxon>Bifidobacteriaceae</taxon>
        <taxon>Bifidobacterium</taxon>
    </lineage>
</organism>
<comment type="caution">
    <text evidence="1">The sequence shown here is derived from an EMBL/GenBank/DDBJ whole genome shotgun (WGS) entry which is preliminary data.</text>
</comment>
<accession>A0A4Q5AMY2</accession>
<name>A0A4Q5AMY2_9BIFI</name>
<sequence length="164" mass="18680">MGTNMGMKNLILAAELQPRIMRETRGLLSPNTHAFSTLITMARHTYDWEPTNRQRINHVPCRLYERGIMFIADSQGYGKLSAKESLEAAGKPGEKSRIQCKRLESGAEAASKDVRFLIECGFVKQLRPQRLGRNASYLLLLGSPEENRLVEDWAWECIEAGWKR</sequence>
<dbReference type="AlphaFoldDB" id="A0A4Q5AMY2"/>
<proteinExistence type="predicted"/>
<evidence type="ECO:0000313" key="1">
    <source>
        <dbReference type="EMBL" id="RYQ30918.1"/>
    </source>
</evidence>